<gene>
    <name evidence="1" type="ORF">Tco_0752123</name>
</gene>
<dbReference type="Proteomes" id="UP001151760">
    <property type="component" value="Unassembled WGS sequence"/>
</dbReference>
<organism evidence="1 2">
    <name type="scientific">Tanacetum coccineum</name>
    <dbReference type="NCBI Taxonomy" id="301880"/>
    <lineage>
        <taxon>Eukaryota</taxon>
        <taxon>Viridiplantae</taxon>
        <taxon>Streptophyta</taxon>
        <taxon>Embryophyta</taxon>
        <taxon>Tracheophyta</taxon>
        <taxon>Spermatophyta</taxon>
        <taxon>Magnoliopsida</taxon>
        <taxon>eudicotyledons</taxon>
        <taxon>Gunneridae</taxon>
        <taxon>Pentapetalae</taxon>
        <taxon>asterids</taxon>
        <taxon>campanulids</taxon>
        <taxon>Asterales</taxon>
        <taxon>Asteraceae</taxon>
        <taxon>Asteroideae</taxon>
        <taxon>Anthemideae</taxon>
        <taxon>Anthemidinae</taxon>
        <taxon>Tanacetum</taxon>
    </lineage>
</organism>
<evidence type="ECO:0000313" key="2">
    <source>
        <dbReference type="Proteomes" id="UP001151760"/>
    </source>
</evidence>
<sequence length="79" mass="9175">MVINSPCLNSKKELAIPEQTATESRRKTHYNLRQTLASEERIKIRMMESVSIDKWLTDSRRPSLNEDMNILARTSLAKQ</sequence>
<reference evidence="1" key="2">
    <citation type="submission" date="2022-01" db="EMBL/GenBank/DDBJ databases">
        <authorList>
            <person name="Yamashiro T."/>
            <person name="Shiraishi A."/>
            <person name="Satake H."/>
            <person name="Nakayama K."/>
        </authorList>
    </citation>
    <scope>NUCLEOTIDE SEQUENCE</scope>
</reference>
<dbReference type="EMBL" id="BQNB010011060">
    <property type="protein sequence ID" value="GJS85582.1"/>
    <property type="molecule type" value="Genomic_DNA"/>
</dbReference>
<protein>
    <submittedName>
        <fullName evidence="1">Uncharacterized protein</fullName>
    </submittedName>
</protein>
<accession>A0ABQ4Z8Q8</accession>
<evidence type="ECO:0000313" key="1">
    <source>
        <dbReference type="EMBL" id="GJS85582.1"/>
    </source>
</evidence>
<proteinExistence type="predicted"/>
<comment type="caution">
    <text evidence="1">The sequence shown here is derived from an EMBL/GenBank/DDBJ whole genome shotgun (WGS) entry which is preliminary data.</text>
</comment>
<name>A0ABQ4Z8Q8_9ASTR</name>
<keyword evidence="2" id="KW-1185">Reference proteome</keyword>
<reference evidence="1" key="1">
    <citation type="journal article" date="2022" name="Int. J. Mol. Sci.">
        <title>Draft Genome of Tanacetum Coccineum: Genomic Comparison of Closely Related Tanacetum-Family Plants.</title>
        <authorList>
            <person name="Yamashiro T."/>
            <person name="Shiraishi A."/>
            <person name="Nakayama K."/>
            <person name="Satake H."/>
        </authorList>
    </citation>
    <scope>NUCLEOTIDE SEQUENCE</scope>
</reference>